<dbReference type="AlphaFoldDB" id="A0A6J5GT03"/>
<dbReference type="EMBL" id="CADIKL010000045">
    <property type="protein sequence ID" value="CAB3805179.1"/>
    <property type="molecule type" value="Genomic_DNA"/>
</dbReference>
<keyword evidence="2" id="KW-1185">Reference proteome</keyword>
<gene>
    <name evidence="1" type="ORF">LMG28688_06133</name>
</gene>
<evidence type="ECO:0000313" key="2">
    <source>
        <dbReference type="Proteomes" id="UP000494119"/>
    </source>
</evidence>
<organism evidence="1 2">
    <name type="scientific">Paraburkholderia caffeinitolerans</name>
    <dbReference type="NCBI Taxonomy" id="1723730"/>
    <lineage>
        <taxon>Bacteria</taxon>
        <taxon>Pseudomonadati</taxon>
        <taxon>Pseudomonadota</taxon>
        <taxon>Betaproteobacteria</taxon>
        <taxon>Burkholderiales</taxon>
        <taxon>Burkholderiaceae</taxon>
        <taxon>Paraburkholderia</taxon>
    </lineage>
</organism>
<protein>
    <submittedName>
        <fullName evidence="1">Uncharacterized protein</fullName>
    </submittedName>
</protein>
<name>A0A6J5GT03_9BURK</name>
<dbReference type="RefSeq" id="WP_175197803.1">
    <property type="nucleotide sequence ID" value="NZ_CADIKL010000045.1"/>
</dbReference>
<accession>A0A6J5GT03</accession>
<reference evidence="1 2" key="1">
    <citation type="submission" date="2020-04" db="EMBL/GenBank/DDBJ databases">
        <authorList>
            <person name="De Canck E."/>
        </authorList>
    </citation>
    <scope>NUCLEOTIDE SEQUENCE [LARGE SCALE GENOMIC DNA]</scope>
    <source>
        <strain evidence="1 2">LMG 28688</strain>
    </source>
</reference>
<proteinExistence type="predicted"/>
<evidence type="ECO:0000313" key="1">
    <source>
        <dbReference type="EMBL" id="CAB3805179.1"/>
    </source>
</evidence>
<sequence length="84" mass="9296">MIGKRSRERTVPVSTETVEAIRADWPRPRAASGATGPLLSPLVISRSKAARLKHDGTKRMPYATDILNRLMTRCAGSFSSSWRI</sequence>
<dbReference type="Proteomes" id="UP000494119">
    <property type="component" value="Unassembled WGS sequence"/>
</dbReference>